<comment type="caution">
    <text evidence="2">The sequence shown here is derived from an EMBL/GenBank/DDBJ whole genome shotgun (WGS) entry which is preliminary data.</text>
</comment>
<sequence length="77" mass="8689">MARSRAVREQRKPVQDRNSPPDEPLPVLPKIEAEILDEPISSVEITELISSLASGKTLGPDGFPSEYYKNRWPCILR</sequence>
<keyword evidence="3" id="KW-1185">Reference proteome</keyword>
<dbReference type="Proteomes" id="UP001066276">
    <property type="component" value="Chromosome 6"/>
</dbReference>
<reference evidence="2" key="1">
    <citation type="journal article" date="2022" name="bioRxiv">
        <title>Sequencing and chromosome-scale assembly of the giantPleurodeles waltlgenome.</title>
        <authorList>
            <person name="Brown T."/>
            <person name="Elewa A."/>
            <person name="Iarovenko S."/>
            <person name="Subramanian E."/>
            <person name="Araus A.J."/>
            <person name="Petzold A."/>
            <person name="Susuki M."/>
            <person name="Suzuki K.-i.T."/>
            <person name="Hayashi T."/>
            <person name="Toyoda A."/>
            <person name="Oliveira C."/>
            <person name="Osipova E."/>
            <person name="Leigh N.D."/>
            <person name="Simon A."/>
            <person name="Yun M.H."/>
        </authorList>
    </citation>
    <scope>NUCLEOTIDE SEQUENCE</scope>
    <source>
        <strain evidence="2">20211129_DDA</strain>
        <tissue evidence="2">Liver</tissue>
    </source>
</reference>
<proteinExistence type="predicted"/>
<evidence type="ECO:0000313" key="2">
    <source>
        <dbReference type="EMBL" id="KAJ1143273.1"/>
    </source>
</evidence>
<feature type="region of interest" description="Disordered" evidence="1">
    <location>
        <begin position="1"/>
        <end position="26"/>
    </location>
</feature>
<dbReference type="AlphaFoldDB" id="A0AAV7QT71"/>
<organism evidence="2 3">
    <name type="scientific">Pleurodeles waltl</name>
    <name type="common">Iberian ribbed newt</name>
    <dbReference type="NCBI Taxonomy" id="8319"/>
    <lineage>
        <taxon>Eukaryota</taxon>
        <taxon>Metazoa</taxon>
        <taxon>Chordata</taxon>
        <taxon>Craniata</taxon>
        <taxon>Vertebrata</taxon>
        <taxon>Euteleostomi</taxon>
        <taxon>Amphibia</taxon>
        <taxon>Batrachia</taxon>
        <taxon>Caudata</taxon>
        <taxon>Salamandroidea</taxon>
        <taxon>Salamandridae</taxon>
        <taxon>Pleurodelinae</taxon>
        <taxon>Pleurodeles</taxon>
    </lineage>
</organism>
<feature type="compositionally biased region" description="Basic and acidic residues" evidence="1">
    <location>
        <begin position="1"/>
        <end position="15"/>
    </location>
</feature>
<protein>
    <submittedName>
        <fullName evidence="2">Uncharacterized protein</fullName>
    </submittedName>
</protein>
<name>A0AAV7QT71_PLEWA</name>
<dbReference type="EMBL" id="JANPWB010000010">
    <property type="protein sequence ID" value="KAJ1143273.1"/>
    <property type="molecule type" value="Genomic_DNA"/>
</dbReference>
<accession>A0AAV7QT71</accession>
<evidence type="ECO:0000256" key="1">
    <source>
        <dbReference type="SAM" id="MobiDB-lite"/>
    </source>
</evidence>
<evidence type="ECO:0000313" key="3">
    <source>
        <dbReference type="Proteomes" id="UP001066276"/>
    </source>
</evidence>
<gene>
    <name evidence="2" type="ORF">NDU88_009583</name>
</gene>